<dbReference type="PANTHER" id="PTHR30160">
    <property type="entry name" value="TETRAACYLDISACCHARIDE 4'-KINASE-RELATED"/>
    <property type="match status" value="1"/>
</dbReference>
<keyword evidence="1" id="KW-0328">Glycosyltransferase</keyword>
<keyword evidence="2" id="KW-0808">Transferase</keyword>
<dbReference type="Gene3D" id="3.40.50.2000">
    <property type="entry name" value="Glycogen Phosphorylase B"/>
    <property type="match status" value="2"/>
</dbReference>
<evidence type="ECO:0000313" key="4">
    <source>
        <dbReference type="Proteomes" id="UP000326695"/>
    </source>
</evidence>
<dbReference type="GO" id="GO:0008713">
    <property type="term" value="F:ADP-heptose-lipopolysaccharide heptosyltransferase activity"/>
    <property type="evidence" value="ECO:0007669"/>
    <property type="project" value="TreeGrafter"/>
</dbReference>
<dbReference type="AlphaFoldDB" id="A0AAX1F6I2"/>
<dbReference type="InterPro" id="IPR002201">
    <property type="entry name" value="Glyco_trans_9"/>
</dbReference>
<dbReference type="GO" id="GO:0009244">
    <property type="term" value="P:lipopolysaccharide core region biosynthetic process"/>
    <property type="evidence" value="ECO:0007669"/>
    <property type="project" value="TreeGrafter"/>
</dbReference>
<evidence type="ECO:0000313" key="3">
    <source>
        <dbReference type="EMBL" id="QED91645.1"/>
    </source>
</evidence>
<dbReference type="GO" id="GO:0005829">
    <property type="term" value="C:cytosol"/>
    <property type="evidence" value="ECO:0007669"/>
    <property type="project" value="TreeGrafter"/>
</dbReference>
<keyword evidence="4" id="KW-1185">Reference proteome</keyword>
<dbReference type="KEGG" id="eex:EZJ17_02565"/>
<dbReference type="Proteomes" id="UP000326695">
    <property type="component" value="Chromosome"/>
</dbReference>
<accession>A0AAX1F6I2</accession>
<name>A0AAX1F6I2_9NEIS</name>
<evidence type="ECO:0000256" key="1">
    <source>
        <dbReference type="ARBA" id="ARBA00022676"/>
    </source>
</evidence>
<gene>
    <name evidence="3" type="ORF">EZJ17_02565</name>
</gene>
<dbReference type="SUPFAM" id="SSF53756">
    <property type="entry name" value="UDP-Glycosyltransferase/glycogen phosphorylase"/>
    <property type="match status" value="1"/>
</dbReference>
<dbReference type="PANTHER" id="PTHR30160:SF1">
    <property type="entry name" value="LIPOPOLYSACCHARIDE 1,2-N-ACETYLGLUCOSAMINETRANSFERASE-RELATED"/>
    <property type="match status" value="1"/>
</dbReference>
<dbReference type="EMBL" id="CP038018">
    <property type="protein sequence ID" value="QED91645.1"/>
    <property type="molecule type" value="Genomic_DNA"/>
</dbReference>
<dbReference type="InterPro" id="IPR051199">
    <property type="entry name" value="LPS_LOS_Heptosyltrfase"/>
</dbReference>
<proteinExistence type="predicted"/>
<evidence type="ECO:0000256" key="2">
    <source>
        <dbReference type="ARBA" id="ARBA00022679"/>
    </source>
</evidence>
<reference evidence="4" key="1">
    <citation type="journal article" date="2019" name="J. Anim. Genet.">
        <title>Description and whole genome sequencing of Eikenella exigua sp. nov., isolated from brain abscess and blood.</title>
        <authorList>
            <person name="Stormo K.A."/>
            <person name="Nygaard R.M."/>
            <person name="Bruvold T.S."/>
            <person name="Dimmen G."/>
            <person name="Lindemann P.C."/>
            <person name="Jordal S."/>
            <person name="Kommedal O."/>
        </authorList>
    </citation>
    <scope>NUCLEOTIDE SEQUENCE [LARGE SCALE GENOMIC DNA]</scope>
    <source>
        <strain evidence="4">PXX</strain>
    </source>
</reference>
<protein>
    <submittedName>
        <fullName evidence="3">Lipopolysaccharide heptosyltransferase family protein</fullName>
    </submittedName>
</protein>
<dbReference type="Pfam" id="PF01075">
    <property type="entry name" value="Glyco_transf_9"/>
    <property type="match status" value="1"/>
</dbReference>
<sequence length="421" mass="48804">MVIPTNFVMSVGCIIKIKMSLKYKLKLWNYKRKFTYKKAKIFFYYLPLLAIDTIFARKPVSNLPKKGNILLIFNNVIGDTVVCTGLLRNLVELGYEVSVSSRKQSLDLLKYNPYIKETFLYNDNKLTNFFYSLLLLRKKNFDLAIEVRIARKPSYKDLLYHALIKSPILIGCNKDMFKTFNVTIPCKLQQVHVIEPLRRILDIFGKNITYRDMSYDLFFSQAEEDYVASQVSEKNFIIFNPLGSKNTHCLSPKQAQCIYDQLNILGYKIFITGEKEKLSILGFSESIIFQSRNIIDIIPLVKKAKLIVSVDTSIIHIATTFNKNTIAIYPHSSKVHIPSPPQSELDLIKYNYWLYYTQMEYGLYGIPVNKISNFFSISTVFWHPNNPNSIQIVVDYDYISKASSIDLTYRINEAIDSLEVF</sequence>
<organism evidence="3 4">
    <name type="scientific">Eikenella exigua</name>
    <dbReference type="NCBI Taxonomy" id="2528037"/>
    <lineage>
        <taxon>Bacteria</taxon>
        <taxon>Pseudomonadati</taxon>
        <taxon>Pseudomonadota</taxon>
        <taxon>Betaproteobacteria</taxon>
        <taxon>Neisseriales</taxon>
        <taxon>Neisseriaceae</taxon>
        <taxon>Eikenella</taxon>
    </lineage>
</organism>